<name>A0A8H7S8R8_9FUNG</name>
<feature type="transmembrane region" description="Helical" evidence="10">
    <location>
        <begin position="448"/>
        <end position="465"/>
    </location>
</feature>
<gene>
    <name evidence="11" type="ORF">INT45_001308</name>
</gene>
<keyword evidence="8 10" id="KW-1133">Transmembrane helix</keyword>
<comment type="subcellular location">
    <subcellularLocation>
        <location evidence="2 10">Endoplasmic reticulum membrane</location>
        <topology evidence="2 10">Single-pass type I membrane protein</topology>
    </subcellularLocation>
</comment>
<evidence type="ECO:0000256" key="2">
    <source>
        <dbReference type="ARBA" id="ARBA00004115"/>
    </source>
</evidence>
<dbReference type="UniPathway" id="UPA00378"/>
<evidence type="ECO:0000256" key="4">
    <source>
        <dbReference type="ARBA" id="ARBA00008905"/>
    </source>
</evidence>
<dbReference type="OrthoDB" id="310030at2759"/>
<evidence type="ECO:0000313" key="12">
    <source>
        <dbReference type="Proteomes" id="UP000646827"/>
    </source>
</evidence>
<dbReference type="GO" id="GO:0008250">
    <property type="term" value="C:oligosaccharyltransferase complex"/>
    <property type="evidence" value="ECO:0007669"/>
    <property type="project" value="UniProtKB-UniRule"/>
</dbReference>
<evidence type="ECO:0000256" key="9">
    <source>
        <dbReference type="ARBA" id="ARBA00023136"/>
    </source>
</evidence>
<reference evidence="11 12" key="1">
    <citation type="submission" date="2020-12" db="EMBL/GenBank/DDBJ databases">
        <title>Metabolic potential, ecology and presence of endohyphal bacteria is reflected in genomic diversity of Mucoromycotina.</title>
        <authorList>
            <person name="Muszewska A."/>
            <person name="Okrasinska A."/>
            <person name="Steczkiewicz K."/>
            <person name="Drgas O."/>
            <person name="Orlowska M."/>
            <person name="Perlinska-Lenart U."/>
            <person name="Aleksandrzak-Piekarczyk T."/>
            <person name="Szatraj K."/>
            <person name="Zielenkiewicz U."/>
            <person name="Pilsyk S."/>
            <person name="Malc E."/>
            <person name="Mieczkowski P."/>
            <person name="Kruszewska J.S."/>
            <person name="Biernat P."/>
            <person name="Pawlowska J."/>
        </authorList>
    </citation>
    <scope>NUCLEOTIDE SEQUENCE [LARGE SCALE GENOMIC DNA]</scope>
    <source>
        <strain evidence="11 12">CBS 142.35</strain>
    </source>
</reference>
<comment type="subunit">
    <text evidence="10">Component of the oligosaccharyltransferase (OST) complex.</text>
</comment>
<feature type="non-terminal residue" evidence="11">
    <location>
        <position position="1"/>
    </location>
</feature>
<dbReference type="Proteomes" id="UP000646827">
    <property type="component" value="Unassembled WGS sequence"/>
</dbReference>
<evidence type="ECO:0000313" key="11">
    <source>
        <dbReference type="EMBL" id="KAG2224190.1"/>
    </source>
</evidence>
<dbReference type="PANTHER" id="PTHR21049">
    <property type="entry name" value="RIBOPHORIN I"/>
    <property type="match status" value="1"/>
</dbReference>
<keyword evidence="9 10" id="KW-0472">Membrane</keyword>
<keyword evidence="5 10" id="KW-0812">Transmembrane</keyword>
<organism evidence="11 12">
    <name type="scientific">Circinella minor</name>
    <dbReference type="NCBI Taxonomy" id="1195481"/>
    <lineage>
        <taxon>Eukaryota</taxon>
        <taxon>Fungi</taxon>
        <taxon>Fungi incertae sedis</taxon>
        <taxon>Mucoromycota</taxon>
        <taxon>Mucoromycotina</taxon>
        <taxon>Mucoromycetes</taxon>
        <taxon>Mucorales</taxon>
        <taxon>Lichtheimiaceae</taxon>
        <taxon>Circinella</taxon>
    </lineage>
</organism>
<accession>A0A8H7S8R8</accession>
<evidence type="ECO:0000256" key="6">
    <source>
        <dbReference type="ARBA" id="ARBA00022729"/>
    </source>
</evidence>
<proteinExistence type="inferred from homology"/>
<evidence type="ECO:0000256" key="8">
    <source>
        <dbReference type="ARBA" id="ARBA00022989"/>
    </source>
</evidence>
<evidence type="ECO:0000256" key="10">
    <source>
        <dbReference type="RuleBase" id="RU361143"/>
    </source>
</evidence>
<evidence type="ECO:0000256" key="7">
    <source>
        <dbReference type="ARBA" id="ARBA00022824"/>
    </source>
</evidence>
<keyword evidence="6 10" id="KW-0732">Signal</keyword>
<comment type="pathway">
    <text evidence="3 10">Protein modification; protein glycosylation.</text>
</comment>
<comment type="function">
    <text evidence="1 10">Subunit of the oligosaccharyl transferase (OST) complex that catalyzes the initial transfer of a defined glycan (Glc(3)Man(9)GlcNAc(2) in eukaryotes) from the lipid carrier dolichol-pyrophosphate to an asparagine residue within an Asn-X-Ser/Thr consensus motif in nascent polypeptide chains, the first step in protein N-glycosylation. N-glycosylation occurs cotranslationally and the complex associates with the Sec61 complex at the channel-forming translocon complex that mediates protein translocation across the endoplasmic reticulum (ER). All subunits are required for a maximal enzyme activity.</text>
</comment>
<feature type="chain" id="PRO_5034422649" description="Dolichyl-diphosphooligosaccharide--protein glycosyltransferase subunit 1" evidence="10">
    <location>
        <begin position="23"/>
        <end position="481"/>
    </location>
</feature>
<dbReference type="Pfam" id="PF04597">
    <property type="entry name" value="Ribophorin_I"/>
    <property type="match status" value="1"/>
</dbReference>
<comment type="caution">
    <text evidence="11">The sequence shown here is derived from an EMBL/GenBank/DDBJ whole genome shotgun (WGS) entry which is preliminary data.</text>
</comment>
<dbReference type="AlphaFoldDB" id="A0A8H7S8R8"/>
<keyword evidence="12" id="KW-1185">Reference proteome</keyword>
<evidence type="ECO:0000256" key="1">
    <source>
        <dbReference type="ARBA" id="ARBA00002791"/>
    </source>
</evidence>
<sequence>MRVKLCALLTILISLAASTVWADPIAKTTIPIAPKFRNTRVIRVVDLRANVVQEDIGIRAKNIDSTPNNEYIFSLPQQAEEHVASISAFLRQEPKTSLTIEQAGFDSEKEVQLYKITFDEPIQPDTDVRFGVKLAYTHVLTPLPAKIPQVARQFVVYNDNIYMYSPYFTDEIKTTLQLPSQVVQAYTGGEHVQHNGNKIVYGPFHSIMPETFDKLRVHYEFSKPLLTVTELVRDLQVSHWGGNLNVEENYKLHHSGAELETQFSRATYQLTRMVHGQTNVLKDLTLRLPAQARDVYYRDDIGNVSTSHFRNELKHSTLEITPRYPVFGGWNYTWFHGYNVDLAGFDHYSKEKDAYILNVNFVENVQDMVIDKTVVRVVLPEGATNVQVHTPFSMDSIQHKTYYTNFDSTGRYLVILEKHNVVREHEQPIQVSRVITYQYPTIRLFQKPLIASAAIFVIFLMSTVFSKMSFTIGPKAVGLGL</sequence>
<feature type="signal peptide" evidence="10">
    <location>
        <begin position="1"/>
        <end position="22"/>
    </location>
</feature>
<evidence type="ECO:0000256" key="5">
    <source>
        <dbReference type="ARBA" id="ARBA00022692"/>
    </source>
</evidence>
<comment type="similarity">
    <text evidence="4 10">Belongs to the OST1 family.</text>
</comment>
<dbReference type="PANTHER" id="PTHR21049:SF0">
    <property type="entry name" value="DOLICHYL-DIPHOSPHOOLIGOSACCHARIDE--PROTEIN GLYCOSYLTRANSFERASE SUBUNIT 1"/>
    <property type="match status" value="1"/>
</dbReference>
<protein>
    <recommendedName>
        <fullName evidence="10">Dolichyl-diphosphooligosaccharide--protein glycosyltransferase subunit 1</fullName>
    </recommendedName>
</protein>
<dbReference type="EMBL" id="JAEPRB010000047">
    <property type="protein sequence ID" value="KAG2224190.1"/>
    <property type="molecule type" value="Genomic_DNA"/>
</dbReference>
<dbReference type="InterPro" id="IPR007676">
    <property type="entry name" value="Ribophorin_I"/>
</dbReference>
<keyword evidence="7 10" id="KW-0256">Endoplasmic reticulum</keyword>
<evidence type="ECO:0000256" key="3">
    <source>
        <dbReference type="ARBA" id="ARBA00004922"/>
    </source>
</evidence>
<dbReference type="GO" id="GO:0018279">
    <property type="term" value="P:protein N-linked glycosylation via asparagine"/>
    <property type="evidence" value="ECO:0007669"/>
    <property type="project" value="TreeGrafter"/>
</dbReference>